<sequence>MNKNNMGIDDSERLNQFANWVLEKKKTAMGYPINQDTSLEKFYKWYVEKELYCVSMNNVGDPCRRERVSNYSMNTHEFEREVVDYFAKLYAFKNDDYWGFVTTSGTDGNNHGIYAGRKYLQVKSPGSTPIIYYSEEIHHSVKNLADVQNMKHCQIQAEPMGKMDIDDFRQQLDTSHPALIVIAIGTTFTGAIDDLKAVRQILKEKHKGHAYIHLDAALFGGFLPYLDGDASQWVNQQIHEFDSIAVSGHKFFGFDEPMGIYISTKAAFENLNPNPIEYLDDSVPTITCSRSALASLKFWWKIKSTPFEEFQKQAKAILANADYLFDSLQKAHIKAWKNPYSNIVFFERPSKDLQKKKDIQKKYDLAPGKIKGLGLEESLDVAHLVIMPHVDKELIDSFVQDIQ</sequence>
<evidence type="ECO:0000313" key="9">
    <source>
        <dbReference type="Proteomes" id="UP000183898"/>
    </source>
</evidence>
<evidence type="ECO:0000256" key="5">
    <source>
        <dbReference type="ARBA" id="ARBA00023239"/>
    </source>
</evidence>
<gene>
    <name evidence="8" type="ORF">SAMN05216404_11465</name>
</gene>
<evidence type="ECO:0000256" key="2">
    <source>
        <dbReference type="ARBA" id="ARBA00009533"/>
    </source>
</evidence>
<dbReference type="RefSeq" id="WP_074748664.1">
    <property type="nucleotide sequence ID" value="NZ_FOCT01000014.1"/>
</dbReference>
<keyword evidence="5 7" id="KW-0456">Lyase</keyword>
<dbReference type="GO" id="GO:0030170">
    <property type="term" value="F:pyridoxal phosphate binding"/>
    <property type="evidence" value="ECO:0007669"/>
    <property type="project" value="InterPro"/>
</dbReference>
<keyword evidence="4 6" id="KW-0663">Pyridoxal phosphate</keyword>
<dbReference type="Pfam" id="PF00282">
    <property type="entry name" value="Pyridoxal_deC"/>
    <property type="match status" value="1"/>
</dbReference>
<dbReference type="GO" id="GO:0019752">
    <property type="term" value="P:carboxylic acid metabolic process"/>
    <property type="evidence" value="ECO:0007669"/>
    <property type="project" value="InterPro"/>
</dbReference>
<organism evidence="8 9">
    <name type="scientific">Nitrosospira multiformis</name>
    <dbReference type="NCBI Taxonomy" id="1231"/>
    <lineage>
        <taxon>Bacteria</taxon>
        <taxon>Pseudomonadati</taxon>
        <taxon>Pseudomonadota</taxon>
        <taxon>Betaproteobacteria</taxon>
        <taxon>Nitrosomonadales</taxon>
        <taxon>Nitrosomonadaceae</taxon>
        <taxon>Nitrosospira</taxon>
    </lineage>
</organism>
<dbReference type="EMBL" id="FOCT01000014">
    <property type="protein sequence ID" value="SEO22792.1"/>
    <property type="molecule type" value="Genomic_DNA"/>
</dbReference>
<evidence type="ECO:0000256" key="3">
    <source>
        <dbReference type="ARBA" id="ARBA00022793"/>
    </source>
</evidence>
<dbReference type="InterPro" id="IPR015424">
    <property type="entry name" value="PyrdxlP-dep_Trfase"/>
</dbReference>
<dbReference type="PANTHER" id="PTHR46101:SF2">
    <property type="entry name" value="SERINE DECARBOXYLASE"/>
    <property type="match status" value="1"/>
</dbReference>
<dbReference type="InterPro" id="IPR015421">
    <property type="entry name" value="PyrdxlP-dep_Trfase_major"/>
</dbReference>
<evidence type="ECO:0000256" key="4">
    <source>
        <dbReference type="ARBA" id="ARBA00022898"/>
    </source>
</evidence>
<dbReference type="InterPro" id="IPR015422">
    <property type="entry name" value="PyrdxlP-dep_Trfase_small"/>
</dbReference>
<protein>
    <submittedName>
        <fullName evidence="8">Histidine decarboxylase</fullName>
    </submittedName>
</protein>
<evidence type="ECO:0000256" key="1">
    <source>
        <dbReference type="ARBA" id="ARBA00001933"/>
    </source>
</evidence>
<dbReference type="PANTHER" id="PTHR46101">
    <property type="match status" value="1"/>
</dbReference>
<dbReference type="InterPro" id="IPR002129">
    <property type="entry name" value="PyrdxlP-dep_de-COase"/>
</dbReference>
<name>A0A1H8MZP3_9PROT</name>
<evidence type="ECO:0000313" key="8">
    <source>
        <dbReference type="EMBL" id="SEO22792.1"/>
    </source>
</evidence>
<accession>A0A1H8MZP3</accession>
<dbReference type="Proteomes" id="UP000183898">
    <property type="component" value="Unassembled WGS sequence"/>
</dbReference>
<reference evidence="8 9" key="1">
    <citation type="submission" date="2016-10" db="EMBL/GenBank/DDBJ databases">
        <authorList>
            <person name="de Groot N.N."/>
        </authorList>
    </citation>
    <scope>NUCLEOTIDE SEQUENCE [LARGE SCALE GENOMIC DNA]</scope>
    <source>
        <strain evidence="8 9">Nl18</strain>
    </source>
</reference>
<proteinExistence type="inferred from homology"/>
<dbReference type="Gene3D" id="3.90.1150.10">
    <property type="entry name" value="Aspartate Aminotransferase, domain 1"/>
    <property type="match status" value="1"/>
</dbReference>
<feature type="modified residue" description="N6-(pyridoxal phosphate)lysine" evidence="6">
    <location>
        <position position="250"/>
    </location>
</feature>
<dbReference type="GO" id="GO:0016831">
    <property type="term" value="F:carboxy-lyase activity"/>
    <property type="evidence" value="ECO:0007669"/>
    <property type="project" value="UniProtKB-KW"/>
</dbReference>
<dbReference type="Gene3D" id="3.40.640.10">
    <property type="entry name" value="Type I PLP-dependent aspartate aminotransferase-like (Major domain)"/>
    <property type="match status" value="1"/>
</dbReference>
<evidence type="ECO:0000256" key="7">
    <source>
        <dbReference type="RuleBase" id="RU000382"/>
    </source>
</evidence>
<dbReference type="SUPFAM" id="SSF53383">
    <property type="entry name" value="PLP-dependent transferases"/>
    <property type="match status" value="1"/>
</dbReference>
<comment type="cofactor">
    <cofactor evidence="1 6 7">
        <name>pyridoxal 5'-phosphate</name>
        <dbReference type="ChEBI" id="CHEBI:597326"/>
    </cofactor>
</comment>
<dbReference type="AlphaFoldDB" id="A0A1H8MZP3"/>
<keyword evidence="3" id="KW-0210">Decarboxylase</keyword>
<comment type="similarity">
    <text evidence="2 7">Belongs to the group II decarboxylase family.</text>
</comment>
<evidence type="ECO:0000256" key="6">
    <source>
        <dbReference type="PIRSR" id="PIRSR602129-50"/>
    </source>
</evidence>
<dbReference type="InterPro" id="IPR051151">
    <property type="entry name" value="Group_II_Decarboxylase"/>
</dbReference>